<dbReference type="EMBL" id="PEZP01000003">
    <property type="protein sequence ID" value="PIT98524.1"/>
    <property type="molecule type" value="Genomic_DNA"/>
</dbReference>
<sequence>MIEELAGRRERRQEIQKRRDAFIQQQYGIDFFSDVVAHYWSLPIASAPTGMLCRQVASIMIEDVACYLGCRSLGLSAWAGELTCDGFYTVNADKQYRVKIPWLRWGKKGNPVVKYECLSTMPFDQLEGMCLANVPTQHGVLLPEWHHQRRQLVFGDTYPTMDMSGFFRDCLQLATKRPGLVYLGTDDGYEIPVSFEESLPKQSCRPPAAWYYPLYFSLFLDGSLVLLESYDDATTGNVHVKALFESTMEQIASAVGVLPLVTCIPSLTKETRYLLYYNKHLLDSRLTDFSCEELAEEQDLLQLFFTAADIGYRSCDVVFSA</sequence>
<comment type="caution">
    <text evidence="1">The sequence shown here is derived from an EMBL/GenBank/DDBJ whole genome shotgun (WGS) entry which is preliminary data.</text>
</comment>
<protein>
    <submittedName>
        <fullName evidence="1">Uncharacterized protein</fullName>
    </submittedName>
</protein>
<dbReference type="AlphaFoldDB" id="A0A2M6X0K1"/>
<accession>A0A2M6X0K1</accession>
<reference evidence="2" key="1">
    <citation type="submission" date="2017-09" db="EMBL/GenBank/DDBJ databases">
        <title>Depth-based differentiation of microbial function through sediment-hosted aquifers and enrichment of novel symbionts in the deep terrestrial subsurface.</title>
        <authorList>
            <person name="Probst A.J."/>
            <person name="Ladd B."/>
            <person name="Jarett J.K."/>
            <person name="Geller-Mcgrath D.E."/>
            <person name="Sieber C.M.K."/>
            <person name="Emerson J.B."/>
            <person name="Anantharaman K."/>
            <person name="Thomas B.C."/>
            <person name="Malmstrom R."/>
            <person name="Stieglmeier M."/>
            <person name="Klingl A."/>
            <person name="Woyke T."/>
            <person name="Ryan C.M."/>
            <person name="Banfield J.F."/>
        </authorList>
    </citation>
    <scope>NUCLEOTIDE SEQUENCE [LARGE SCALE GENOMIC DNA]</scope>
</reference>
<evidence type="ECO:0000313" key="1">
    <source>
        <dbReference type="EMBL" id="PIT98524.1"/>
    </source>
</evidence>
<gene>
    <name evidence="1" type="ORF">COT71_00290</name>
</gene>
<name>A0A2M6X0K1_9BACT</name>
<dbReference type="Proteomes" id="UP000230731">
    <property type="component" value="Unassembled WGS sequence"/>
</dbReference>
<evidence type="ECO:0000313" key="2">
    <source>
        <dbReference type="Proteomes" id="UP000230731"/>
    </source>
</evidence>
<proteinExistence type="predicted"/>
<organism evidence="1 2">
    <name type="scientific">Candidatus Andersenbacteria bacterium CG10_big_fil_rev_8_21_14_0_10_54_11</name>
    <dbReference type="NCBI Taxonomy" id="1974485"/>
    <lineage>
        <taxon>Bacteria</taxon>
        <taxon>Candidatus Anderseniibacteriota</taxon>
    </lineage>
</organism>